<keyword evidence="3 4" id="KW-0472">Membrane</keyword>
<proteinExistence type="predicted"/>
<dbReference type="EMBL" id="AP019416">
    <property type="protein sequence ID" value="BBI48951.1"/>
    <property type="molecule type" value="Genomic_DNA"/>
</dbReference>
<accession>A0ABN5WPP6</accession>
<dbReference type="InterPro" id="IPR036458">
    <property type="entry name" value="Na:dicarbo_symporter_sf"/>
</dbReference>
<evidence type="ECO:0000256" key="3">
    <source>
        <dbReference type="ARBA" id="ARBA00023136"/>
    </source>
</evidence>
<organism evidence="5 6">
    <name type="scientific">Vreelandella olivaria</name>
    <dbReference type="NCBI Taxonomy" id="390919"/>
    <lineage>
        <taxon>Bacteria</taxon>
        <taxon>Pseudomonadati</taxon>
        <taxon>Pseudomonadota</taxon>
        <taxon>Gammaproteobacteria</taxon>
        <taxon>Oceanospirillales</taxon>
        <taxon>Halomonadaceae</taxon>
        <taxon>Vreelandella</taxon>
    </lineage>
</organism>
<gene>
    <name evidence="5" type="ORF">HORIV_13720</name>
</gene>
<feature type="transmembrane region" description="Helical" evidence="4">
    <location>
        <begin position="12"/>
        <end position="40"/>
    </location>
</feature>
<keyword evidence="1 4" id="KW-0812">Transmembrane</keyword>
<dbReference type="SUPFAM" id="SSF118215">
    <property type="entry name" value="Proton glutamate symport protein"/>
    <property type="match status" value="1"/>
</dbReference>
<evidence type="ECO:0000256" key="1">
    <source>
        <dbReference type="ARBA" id="ARBA00022692"/>
    </source>
</evidence>
<protein>
    <submittedName>
        <fullName evidence="5">Uncharacterized protein</fullName>
    </submittedName>
</protein>
<dbReference type="Gene3D" id="1.10.3860.10">
    <property type="entry name" value="Sodium:dicarboxylate symporter"/>
    <property type="match status" value="1"/>
</dbReference>
<name>A0ABN5WPP6_9GAMM</name>
<sequence length="52" mass="5550">MTRIWKAYAQASLILRVTVALVLGVVVGLVGGETVAAWLAPLGDLLLRLLTF</sequence>
<evidence type="ECO:0000313" key="5">
    <source>
        <dbReference type="EMBL" id="BBI48951.1"/>
    </source>
</evidence>
<evidence type="ECO:0000313" key="6">
    <source>
        <dbReference type="Proteomes" id="UP000289555"/>
    </source>
</evidence>
<dbReference type="Proteomes" id="UP000289555">
    <property type="component" value="Chromosome"/>
</dbReference>
<evidence type="ECO:0000256" key="2">
    <source>
        <dbReference type="ARBA" id="ARBA00022989"/>
    </source>
</evidence>
<reference evidence="6" key="1">
    <citation type="journal article" date="2019" name="Microbiol. Resour. Announc.">
        <title>Complete Genome Sequence of Halomonas olivaria, a Moderately Halophilic Bacterium Isolated from Olive Processing Effluents, Obtained by Nanopore Sequencing.</title>
        <authorList>
            <person name="Nagata S."/>
            <person name="Ii K.M."/>
            <person name="Tsukimi T."/>
            <person name="Miura M.C."/>
            <person name="Galipon J."/>
            <person name="Arakawa K."/>
        </authorList>
    </citation>
    <scope>NUCLEOTIDE SEQUENCE [LARGE SCALE GENOMIC DNA]</scope>
    <source>
        <strain evidence="6">TYRC17</strain>
    </source>
</reference>
<evidence type="ECO:0000256" key="4">
    <source>
        <dbReference type="SAM" id="Phobius"/>
    </source>
</evidence>
<keyword evidence="2 4" id="KW-1133">Transmembrane helix</keyword>
<keyword evidence="6" id="KW-1185">Reference proteome</keyword>